<keyword evidence="3" id="KW-1185">Reference proteome</keyword>
<dbReference type="GO" id="GO:0005829">
    <property type="term" value="C:cytosol"/>
    <property type="evidence" value="ECO:0007669"/>
    <property type="project" value="TreeGrafter"/>
</dbReference>
<accession>A0A7G2CSQ6</accession>
<dbReference type="EMBL" id="LR877168">
    <property type="protein sequence ID" value="CAD2222061.1"/>
    <property type="molecule type" value="Genomic_DNA"/>
</dbReference>
<dbReference type="GO" id="GO:0005634">
    <property type="term" value="C:nucleus"/>
    <property type="evidence" value="ECO:0007669"/>
    <property type="project" value="TreeGrafter"/>
</dbReference>
<dbReference type="Pfam" id="PF11919">
    <property type="entry name" value="PSME4_C"/>
    <property type="match status" value="1"/>
</dbReference>
<dbReference type="OrthoDB" id="242645at2759"/>
<dbReference type="Proteomes" id="UP000515908">
    <property type="component" value="Chromosome 24"/>
</dbReference>
<dbReference type="GO" id="GO:0016504">
    <property type="term" value="F:peptidase activator activity"/>
    <property type="evidence" value="ECO:0007669"/>
    <property type="project" value="InterPro"/>
</dbReference>
<dbReference type="GO" id="GO:0010499">
    <property type="term" value="P:proteasomal ubiquitin-independent protein catabolic process"/>
    <property type="evidence" value="ECO:0007669"/>
    <property type="project" value="TreeGrafter"/>
</dbReference>
<protein>
    <recommendedName>
        <fullName evidence="1">Proteasome activator complex subunit 4 C-terminal domain-containing protein</fullName>
    </recommendedName>
</protein>
<evidence type="ECO:0000313" key="2">
    <source>
        <dbReference type="EMBL" id="CAD2222061.1"/>
    </source>
</evidence>
<dbReference type="InterPro" id="IPR035309">
    <property type="entry name" value="PSME4"/>
</dbReference>
<gene>
    <name evidence="2" type="ORF">ADEAN_000960000</name>
</gene>
<evidence type="ECO:0000259" key="1">
    <source>
        <dbReference type="Pfam" id="PF11919"/>
    </source>
</evidence>
<dbReference type="AlphaFoldDB" id="A0A7G2CSQ6"/>
<dbReference type="PANTHER" id="PTHR32170:SF3">
    <property type="entry name" value="PROTEASOME ACTIVATOR COMPLEX SUBUNIT 4"/>
    <property type="match status" value="1"/>
</dbReference>
<dbReference type="VEuPathDB" id="TriTrypDB:ADEAN_000960000"/>
<feature type="domain" description="Proteasome activator complex subunit 4 C-terminal" evidence="1">
    <location>
        <begin position="190"/>
        <end position="277"/>
    </location>
</feature>
<evidence type="ECO:0000313" key="3">
    <source>
        <dbReference type="Proteomes" id="UP000515908"/>
    </source>
</evidence>
<sequence length="277" mass="31648">MQLKSLSMTFWMLPQPLLERKALPVLRLLTRVFDLTLTEVDQIYSIADQVLVAISFTRLSKTCVNEMITFLHNTLVGRYNIGQSRRARVALTKSLRLIIFSNLHRIGKYAVMTDVAEAALSSMAHGDGELRVEGRLLFSVLMKVASEVQIRSLLHTLEKELRGMTLPESTPDRTPSLSYLRSEAVQTRRRRDAIVLAFCSTVGADPARMPSYVPHLLEKLAHFIIDGTGDIKSAVKKTFEEWWRAHRDGWDTVYKKEFTPQQIDTVMDLLKSPYYYA</sequence>
<name>A0A7G2CSQ6_9TRYP</name>
<dbReference type="PANTHER" id="PTHR32170">
    <property type="entry name" value="PROTEASOME ACTIVATOR COMPLEX SUBUNIT 4"/>
    <property type="match status" value="1"/>
</dbReference>
<dbReference type="GO" id="GO:0070628">
    <property type="term" value="F:proteasome binding"/>
    <property type="evidence" value="ECO:0007669"/>
    <property type="project" value="InterPro"/>
</dbReference>
<dbReference type="InterPro" id="IPR021843">
    <property type="entry name" value="PSME4_C"/>
</dbReference>
<organism evidence="2 3">
    <name type="scientific">Angomonas deanei</name>
    <dbReference type="NCBI Taxonomy" id="59799"/>
    <lineage>
        <taxon>Eukaryota</taxon>
        <taxon>Discoba</taxon>
        <taxon>Euglenozoa</taxon>
        <taxon>Kinetoplastea</taxon>
        <taxon>Metakinetoplastina</taxon>
        <taxon>Trypanosomatida</taxon>
        <taxon>Trypanosomatidae</taxon>
        <taxon>Strigomonadinae</taxon>
        <taxon>Angomonas</taxon>
    </lineage>
</organism>
<proteinExistence type="predicted"/>
<reference evidence="2 3" key="1">
    <citation type="submission" date="2020-08" db="EMBL/GenBank/DDBJ databases">
        <authorList>
            <person name="Newling K."/>
            <person name="Davey J."/>
            <person name="Forrester S."/>
        </authorList>
    </citation>
    <scope>NUCLEOTIDE SEQUENCE [LARGE SCALE GENOMIC DNA]</scope>
    <source>
        <strain evidence="3">Crithidia deanei Carvalho (ATCC PRA-265)</strain>
    </source>
</reference>